<dbReference type="InterPro" id="IPR015797">
    <property type="entry name" value="NUDIX_hydrolase-like_dom_sf"/>
</dbReference>
<dbReference type="SUPFAM" id="SSF55811">
    <property type="entry name" value="Nudix"/>
    <property type="match status" value="1"/>
</dbReference>
<keyword evidence="3 5" id="KW-0378">Hydrolase</keyword>
<sequence length="193" mass="20993">MTTPPSARPAPFGPHTHCHWCGASYPVGTESWPRTCPRCGEISYRNPLPVTVALLPVRLPDGDARLTVIRRTIEPGYGLLALPGGYVDYGESWQQAAVRELREETGILADAADVRLVATDSDARGGFLCLFGLLPARDLADLPPSVPTDETEGWQLATADTPLAFPFHTRVARSWFDGEYLHLTAEPTAEPTV</sequence>
<dbReference type="RefSeq" id="WP_051776716.1">
    <property type="nucleotide sequence ID" value="NZ_BSRX01000021.1"/>
</dbReference>
<dbReference type="Pfam" id="PF00293">
    <property type="entry name" value="NUDIX"/>
    <property type="match status" value="1"/>
</dbReference>
<accession>A0A9W6PIW8</accession>
<evidence type="ECO:0000313" key="8">
    <source>
        <dbReference type="Proteomes" id="UP001165143"/>
    </source>
</evidence>
<evidence type="ECO:0000256" key="3">
    <source>
        <dbReference type="ARBA" id="ARBA00022801"/>
    </source>
</evidence>
<evidence type="ECO:0000256" key="1">
    <source>
        <dbReference type="ARBA" id="ARBA00001946"/>
    </source>
</evidence>
<dbReference type="PANTHER" id="PTHR43222:SF12">
    <property type="entry name" value="NUDIX HYDROLASE"/>
    <property type="match status" value="1"/>
</dbReference>
<dbReference type="InterPro" id="IPR020476">
    <property type="entry name" value="Nudix_hydrolase"/>
</dbReference>
<name>A0A9W6PIW8_9ACTN</name>
<reference evidence="7" key="1">
    <citation type="submission" date="2023-02" db="EMBL/GenBank/DDBJ databases">
        <title>Kitasatospora phosalacinea NBRC 14362.</title>
        <authorList>
            <person name="Ichikawa N."/>
            <person name="Sato H."/>
            <person name="Tonouchi N."/>
        </authorList>
    </citation>
    <scope>NUCLEOTIDE SEQUENCE</scope>
    <source>
        <strain evidence="7">NBRC 14362</strain>
    </source>
</reference>
<proteinExistence type="inferred from homology"/>
<dbReference type="Proteomes" id="UP001165143">
    <property type="component" value="Unassembled WGS sequence"/>
</dbReference>
<dbReference type="AlphaFoldDB" id="A0A9W6PIW8"/>
<dbReference type="PRINTS" id="PR00502">
    <property type="entry name" value="NUDIXFAMILY"/>
</dbReference>
<gene>
    <name evidence="7" type="ORF">Kpho01_37440</name>
</gene>
<evidence type="ECO:0000256" key="2">
    <source>
        <dbReference type="ARBA" id="ARBA00005582"/>
    </source>
</evidence>
<dbReference type="GO" id="GO:0016787">
    <property type="term" value="F:hydrolase activity"/>
    <property type="evidence" value="ECO:0007669"/>
    <property type="project" value="UniProtKB-KW"/>
</dbReference>
<evidence type="ECO:0000259" key="6">
    <source>
        <dbReference type="PROSITE" id="PS51462"/>
    </source>
</evidence>
<keyword evidence="4" id="KW-0460">Magnesium</keyword>
<comment type="cofactor">
    <cofactor evidence="1">
        <name>Mg(2+)</name>
        <dbReference type="ChEBI" id="CHEBI:18420"/>
    </cofactor>
</comment>
<dbReference type="EMBL" id="BSRX01000021">
    <property type="protein sequence ID" value="GLW55733.1"/>
    <property type="molecule type" value="Genomic_DNA"/>
</dbReference>
<dbReference type="InterPro" id="IPR020084">
    <property type="entry name" value="NUDIX_hydrolase_CS"/>
</dbReference>
<dbReference type="Gene3D" id="3.90.79.10">
    <property type="entry name" value="Nucleoside Triphosphate Pyrophosphohydrolase"/>
    <property type="match status" value="1"/>
</dbReference>
<organism evidence="7 8">
    <name type="scientific">Kitasatospora phosalacinea</name>
    <dbReference type="NCBI Taxonomy" id="2065"/>
    <lineage>
        <taxon>Bacteria</taxon>
        <taxon>Bacillati</taxon>
        <taxon>Actinomycetota</taxon>
        <taxon>Actinomycetes</taxon>
        <taxon>Kitasatosporales</taxon>
        <taxon>Streptomycetaceae</taxon>
        <taxon>Kitasatospora</taxon>
    </lineage>
</organism>
<dbReference type="PROSITE" id="PS00893">
    <property type="entry name" value="NUDIX_BOX"/>
    <property type="match status" value="1"/>
</dbReference>
<protein>
    <recommendedName>
        <fullName evidence="6">Nudix hydrolase domain-containing protein</fullName>
    </recommendedName>
</protein>
<comment type="caution">
    <text evidence="7">The sequence shown here is derived from an EMBL/GenBank/DDBJ whole genome shotgun (WGS) entry which is preliminary data.</text>
</comment>
<dbReference type="PROSITE" id="PS51462">
    <property type="entry name" value="NUDIX"/>
    <property type="match status" value="1"/>
</dbReference>
<feature type="domain" description="Nudix hydrolase" evidence="6">
    <location>
        <begin position="47"/>
        <end position="183"/>
    </location>
</feature>
<dbReference type="InterPro" id="IPR000086">
    <property type="entry name" value="NUDIX_hydrolase_dom"/>
</dbReference>
<comment type="similarity">
    <text evidence="2 5">Belongs to the Nudix hydrolase family.</text>
</comment>
<dbReference type="OrthoDB" id="5417595at2"/>
<evidence type="ECO:0000313" key="7">
    <source>
        <dbReference type="EMBL" id="GLW55733.1"/>
    </source>
</evidence>
<dbReference type="CDD" id="cd04674">
    <property type="entry name" value="NUDIX_Hydrolase"/>
    <property type="match status" value="1"/>
</dbReference>
<evidence type="ECO:0000256" key="4">
    <source>
        <dbReference type="ARBA" id="ARBA00022842"/>
    </source>
</evidence>
<dbReference type="PANTHER" id="PTHR43222">
    <property type="entry name" value="NUDIX HYDROLASE 23"/>
    <property type="match status" value="1"/>
</dbReference>
<evidence type="ECO:0000256" key="5">
    <source>
        <dbReference type="RuleBase" id="RU003476"/>
    </source>
</evidence>